<accession>A0A366H1F9</accession>
<sequence>MKTNQRIARGTGVTIMAALLTTWLPQQSLQADWHRSGSIHRSAHIDAHGWGGGGHVDVNRSFHRDVDVHGHGGSWDVHRDIHRDVDIDVHNHDHFWGGVAVGAATTLAVGAMVHALPPTHTTVVVANQPYYYDAGVYYRPAPSGGYVTVAAPMGAVIATLPPGAVSVVLGNQSFFYNSGVYYQQQGTAFIVAPVPIGVVVPSLPPGAQATVINGQTYFNFQGTTYQPVFMNGATSYITVKI</sequence>
<name>A0A366H1F9_9BACT</name>
<dbReference type="InterPro" id="IPR045398">
    <property type="entry name" value="DUF6515"/>
</dbReference>
<dbReference type="OrthoDB" id="191748at2"/>
<dbReference type="EMBL" id="QNRR01000022">
    <property type="protein sequence ID" value="RBP35348.1"/>
    <property type="molecule type" value="Genomic_DNA"/>
</dbReference>
<protein>
    <submittedName>
        <fullName evidence="1">Uncharacterized protein</fullName>
    </submittedName>
</protein>
<keyword evidence="2" id="KW-1185">Reference proteome</keyword>
<evidence type="ECO:0000313" key="2">
    <source>
        <dbReference type="Proteomes" id="UP000253426"/>
    </source>
</evidence>
<evidence type="ECO:0000313" key="1">
    <source>
        <dbReference type="EMBL" id="RBP35348.1"/>
    </source>
</evidence>
<dbReference type="RefSeq" id="WP_113962344.1">
    <property type="nucleotide sequence ID" value="NZ_QNRR01000022.1"/>
</dbReference>
<dbReference type="Proteomes" id="UP000253426">
    <property type="component" value="Unassembled WGS sequence"/>
</dbReference>
<comment type="caution">
    <text evidence="1">The sequence shown here is derived from an EMBL/GenBank/DDBJ whole genome shotgun (WGS) entry which is preliminary data.</text>
</comment>
<gene>
    <name evidence="1" type="ORF">DES53_12215</name>
</gene>
<organism evidence="1 2">
    <name type="scientific">Roseimicrobium gellanilyticum</name>
    <dbReference type="NCBI Taxonomy" id="748857"/>
    <lineage>
        <taxon>Bacteria</taxon>
        <taxon>Pseudomonadati</taxon>
        <taxon>Verrucomicrobiota</taxon>
        <taxon>Verrucomicrobiia</taxon>
        <taxon>Verrucomicrobiales</taxon>
        <taxon>Verrucomicrobiaceae</taxon>
        <taxon>Roseimicrobium</taxon>
    </lineage>
</organism>
<dbReference type="Pfam" id="PF20125">
    <property type="entry name" value="DUF6515"/>
    <property type="match status" value="1"/>
</dbReference>
<dbReference type="AlphaFoldDB" id="A0A366H1F9"/>
<proteinExistence type="predicted"/>
<reference evidence="1 2" key="1">
    <citation type="submission" date="2018-06" db="EMBL/GenBank/DDBJ databases">
        <title>Genomic Encyclopedia of Type Strains, Phase IV (KMG-IV): sequencing the most valuable type-strain genomes for metagenomic binning, comparative biology and taxonomic classification.</title>
        <authorList>
            <person name="Goeker M."/>
        </authorList>
    </citation>
    <scope>NUCLEOTIDE SEQUENCE [LARGE SCALE GENOMIC DNA]</scope>
    <source>
        <strain evidence="1 2">DSM 25532</strain>
    </source>
</reference>